<reference evidence="2" key="1">
    <citation type="submission" date="2015-12" db="EMBL/GenBank/DDBJ databases">
        <authorList>
            <person name="Tarr C.L."/>
            <person name="Gladney L.M."/>
        </authorList>
    </citation>
    <scope>NUCLEOTIDE SEQUENCE [LARGE SCALE GENOMIC DNA]</scope>
    <source>
        <strain evidence="2">2756-81</strain>
    </source>
</reference>
<proteinExistence type="predicted"/>
<evidence type="ECO:0000313" key="2">
    <source>
        <dbReference type="Proteomes" id="UP000075349"/>
    </source>
</evidence>
<sequence>MKACRNDVKKLKKEVASSGSKLSTSRALDIIAEKNGMSGGWHKAIHQLSMGDTADISPVAVLYSPNGKVYSSTIDGTRPSLKDEGVKELIASHEPSHFSESLRARVGSDRTFFSAVLNEKGQAYRTVKIESFEDSHAFQHGMYSLGYYQLVEDFIPDNYRHYDIVLAPDRTLHFQFPGWNKRPIDLTASLQMRMVLWLDYMDGEPPIDNNEDFCELRKNRPNWTFDMCATYWKFAVELTGLPFNEAPNTNIQKIIQYATLSAIKGFHTLIDKREKLADSSLPLTSIQEF</sequence>
<dbReference type="Proteomes" id="UP000075349">
    <property type="component" value="Unassembled WGS sequence"/>
</dbReference>
<name>A0A151JKM5_9VIBR</name>
<protein>
    <submittedName>
        <fullName evidence="1">Uncharacterized protein</fullName>
    </submittedName>
</protein>
<dbReference type="EMBL" id="LOMK01000001">
    <property type="protein sequence ID" value="KYN26167.1"/>
    <property type="molecule type" value="Genomic_DNA"/>
</dbReference>
<accession>A0A151JKM5</accession>
<evidence type="ECO:0000313" key="1">
    <source>
        <dbReference type="EMBL" id="KYN26167.1"/>
    </source>
</evidence>
<dbReference type="AlphaFoldDB" id="A0A151JKM5"/>
<comment type="caution">
    <text evidence="1">The sequence shown here is derived from an EMBL/GenBank/DDBJ whole genome shotgun (WGS) entry which is preliminary data.</text>
</comment>
<organism evidence="1 2">
    <name type="scientific">Vibrio cidicii</name>
    <dbReference type="NCBI Taxonomy" id="1763883"/>
    <lineage>
        <taxon>Bacteria</taxon>
        <taxon>Pseudomonadati</taxon>
        <taxon>Pseudomonadota</taxon>
        <taxon>Gammaproteobacteria</taxon>
        <taxon>Vibrionales</taxon>
        <taxon>Vibrionaceae</taxon>
        <taxon>Vibrio</taxon>
    </lineage>
</organism>
<gene>
    <name evidence="1" type="ORF">AUQ44_13545</name>
</gene>